<dbReference type="OMA" id="QMAPAIP"/>
<evidence type="ECO:0000313" key="2">
    <source>
        <dbReference type="Proteomes" id="UP001652622"/>
    </source>
</evidence>
<feature type="region of interest" description="Disordered" evidence="1">
    <location>
        <begin position="111"/>
        <end position="130"/>
    </location>
</feature>
<feature type="compositionally biased region" description="Polar residues" evidence="1">
    <location>
        <begin position="111"/>
        <end position="129"/>
    </location>
</feature>
<feature type="region of interest" description="Disordered" evidence="1">
    <location>
        <begin position="221"/>
        <end position="309"/>
    </location>
</feature>
<reference evidence="3" key="1">
    <citation type="submission" date="2025-08" db="UniProtKB">
        <authorList>
            <consortium name="RefSeq"/>
        </authorList>
    </citation>
    <scope>IDENTIFICATION</scope>
    <source>
        <tissue evidence="3">Blood</tissue>
    </source>
</reference>
<accession>A0A6P9C212</accession>
<dbReference type="InParanoid" id="A0A6P9C212"/>
<evidence type="ECO:0000313" key="3">
    <source>
        <dbReference type="RefSeq" id="XP_034277502.1"/>
    </source>
</evidence>
<feature type="compositionally biased region" description="Polar residues" evidence="1">
    <location>
        <begin position="227"/>
        <end position="251"/>
    </location>
</feature>
<organism evidence="2 3">
    <name type="scientific">Pantherophis guttatus</name>
    <name type="common">Corn snake</name>
    <name type="synonym">Elaphe guttata</name>
    <dbReference type="NCBI Taxonomy" id="94885"/>
    <lineage>
        <taxon>Eukaryota</taxon>
        <taxon>Metazoa</taxon>
        <taxon>Chordata</taxon>
        <taxon>Craniata</taxon>
        <taxon>Vertebrata</taxon>
        <taxon>Euteleostomi</taxon>
        <taxon>Lepidosauria</taxon>
        <taxon>Squamata</taxon>
        <taxon>Bifurcata</taxon>
        <taxon>Unidentata</taxon>
        <taxon>Episquamata</taxon>
        <taxon>Toxicofera</taxon>
        <taxon>Serpentes</taxon>
        <taxon>Colubroidea</taxon>
        <taxon>Colubridae</taxon>
        <taxon>Colubrinae</taxon>
        <taxon>Pantherophis</taxon>
    </lineage>
</organism>
<protein>
    <submittedName>
        <fullName evidence="3">Uncharacterized protein LOC117667972</fullName>
    </submittedName>
</protein>
<proteinExistence type="predicted"/>
<evidence type="ECO:0000256" key="1">
    <source>
        <dbReference type="SAM" id="MobiDB-lite"/>
    </source>
</evidence>
<sequence length="309" mass="33560">MKISFSLGRMPFSGSLVSILATTLLFTGVISMSIQVPVEKTVDVAPTVANGSGAEVPEKEGAFEKYNLKPNELEANSSEMDSTEQDDSWDNIGAIIPDLEDLDSPQVNGTEGVNKEQGTTLWGSVNTSEPRIPEEENLKIIEDEEEDPLALLSLLIKRAIEDDYGDGELETIDEDDFSFSDLPKIFEPLIKAFSSSPSSEPPPPEDFLSWFPSLKELLFPPREEPASVTSSPSNSMTQPAIRSELPTSLEPSLQMAPAVSSAQPNEAENLPVPSSLEESFTSIVPTLPTPPQTSEPSLLDVSDSEERFD</sequence>
<dbReference type="GeneID" id="117667972"/>
<dbReference type="RefSeq" id="XP_034277502.1">
    <property type="nucleotide sequence ID" value="XM_034421611.2"/>
</dbReference>
<dbReference type="Proteomes" id="UP001652622">
    <property type="component" value="Unplaced"/>
</dbReference>
<dbReference type="AlphaFoldDB" id="A0A6P9C212"/>
<name>A0A6P9C212_PANGU</name>
<dbReference type="KEGG" id="pgut:117667972"/>
<gene>
    <name evidence="3" type="primary">LOC117667972</name>
</gene>
<keyword evidence="2" id="KW-1185">Reference proteome</keyword>